<organism evidence="11 12">
    <name type="scientific">Salipaludibacillus keqinensis</name>
    <dbReference type="NCBI Taxonomy" id="2045207"/>
    <lineage>
        <taxon>Bacteria</taxon>
        <taxon>Bacillati</taxon>
        <taxon>Bacillota</taxon>
        <taxon>Bacilli</taxon>
        <taxon>Bacillales</taxon>
        <taxon>Bacillaceae</taxon>
    </lineage>
</organism>
<proteinExistence type="inferred from homology"/>
<dbReference type="PANTHER" id="PTHR11645">
    <property type="entry name" value="PYRROLINE-5-CARBOXYLATE REDUCTASE"/>
    <property type="match status" value="1"/>
</dbReference>
<dbReference type="SUPFAM" id="SSF48179">
    <property type="entry name" value="6-phosphogluconate dehydrogenase C-terminal domain-like"/>
    <property type="match status" value="1"/>
</dbReference>
<feature type="binding site" evidence="8">
    <location>
        <begin position="10"/>
        <end position="15"/>
    </location>
    <ligand>
        <name>NADP(+)</name>
        <dbReference type="ChEBI" id="CHEBI:58349"/>
    </ligand>
</feature>
<protein>
    <recommendedName>
        <fullName evidence="6 7">Pyrroline-5-carboxylate reductase</fullName>
        <shortName evidence="6">P5C reductase</shortName>
        <shortName evidence="6">P5CR</shortName>
        <ecNumber evidence="6 7">1.5.1.2</ecNumber>
    </recommendedName>
    <alternativeName>
        <fullName evidence="6">PCA reductase</fullName>
    </alternativeName>
</protein>
<name>A0A323TJT6_9BACI</name>
<keyword evidence="6" id="KW-0963">Cytoplasm</keyword>
<comment type="pathway">
    <text evidence="6">Amino-acid biosynthesis; L-proline biosynthesis; L-proline from L-glutamate 5-semialdehyde: step 1/1.</text>
</comment>
<comment type="catalytic activity">
    <reaction evidence="6">
        <text>L-proline + NAD(+) = (S)-1-pyrroline-5-carboxylate + NADH + 2 H(+)</text>
        <dbReference type="Rhea" id="RHEA:14105"/>
        <dbReference type="ChEBI" id="CHEBI:15378"/>
        <dbReference type="ChEBI" id="CHEBI:17388"/>
        <dbReference type="ChEBI" id="CHEBI:57540"/>
        <dbReference type="ChEBI" id="CHEBI:57945"/>
        <dbReference type="ChEBI" id="CHEBI:60039"/>
        <dbReference type="EC" id="1.5.1.2"/>
    </reaction>
</comment>
<dbReference type="InterPro" id="IPR028939">
    <property type="entry name" value="P5C_Rdtase_cat_N"/>
</dbReference>
<dbReference type="Gene3D" id="1.10.3730.10">
    <property type="entry name" value="ProC C-terminal domain-like"/>
    <property type="match status" value="1"/>
</dbReference>
<comment type="function">
    <text evidence="5 6">Catalyzes the reduction of 1-pyrroline-5-carboxylate (PCA) to L-proline.</text>
</comment>
<keyword evidence="3 6" id="KW-0521">NADP</keyword>
<reference evidence="11 12" key="1">
    <citation type="submission" date="2017-10" db="EMBL/GenBank/DDBJ databases">
        <title>Bacillus sp. nov., a halophilic bacterium isolated from a Keqin Lake.</title>
        <authorList>
            <person name="Wang H."/>
        </authorList>
    </citation>
    <scope>NUCLEOTIDE SEQUENCE [LARGE SCALE GENOMIC DNA]</scope>
    <source>
        <strain evidence="11 12">KQ-12</strain>
    </source>
</reference>
<evidence type="ECO:0000256" key="6">
    <source>
        <dbReference type="HAMAP-Rule" id="MF_01925"/>
    </source>
</evidence>
<evidence type="ECO:0000256" key="3">
    <source>
        <dbReference type="ARBA" id="ARBA00022857"/>
    </source>
</evidence>
<evidence type="ECO:0000256" key="2">
    <source>
        <dbReference type="ARBA" id="ARBA00022650"/>
    </source>
</evidence>
<feature type="binding site" evidence="8">
    <location>
        <begin position="73"/>
        <end position="76"/>
    </location>
    <ligand>
        <name>NADP(+)</name>
        <dbReference type="ChEBI" id="CHEBI:58349"/>
    </ligand>
</feature>
<dbReference type="InterPro" id="IPR036291">
    <property type="entry name" value="NAD(P)-bd_dom_sf"/>
</dbReference>
<evidence type="ECO:0000256" key="5">
    <source>
        <dbReference type="ARBA" id="ARBA00058118"/>
    </source>
</evidence>
<dbReference type="Gene3D" id="3.40.50.720">
    <property type="entry name" value="NAD(P)-binding Rossmann-like Domain"/>
    <property type="match status" value="1"/>
</dbReference>
<dbReference type="InterPro" id="IPR008927">
    <property type="entry name" value="6-PGluconate_DH-like_C_sf"/>
</dbReference>
<sequence>MATKLRVAFIGAGNMAEAMISGIVETKTLEPEQVIVTNRSDEERLLELHNKYGIQGMVRDRFPIDSVDVIILAMKPKDAETCLLSIKDQIRPNQVVMSVLAGISTSFMEEHLQADQQVIRVMPNTSSMIQESATAISPGENVTMKNVKLAKALLKAIGEVYVIEEDQMDLFTGIAGSGPAYYYYLMENIEKIANENGMDPSQARQIGAQTILGAAKMMLEREESPAQLRKNITSKNGTTASGLEALAENGGGKAIKAAIEGAMNRSKEISHQLEKSPVHQ</sequence>
<keyword evidence="6" id="KW-0028">Amino-acid biosynthesis</keyword>
<comment type="subcellular location">
    <subcellularLocation>
        <location evidence="6">Cytoplasm</location>
    </subcellularLocation>
</comment>
<dbReference type="EMBL" id="PDOD01000001">
    <property type="protein sequence ID" value="PYZ95039.1"/>
    <property type="molecule type" value="Genomic_DNA"/>
</dbReference>
<dbReference type="GO" id="GO:0005737">
    <property type="term" value="C:cytoplasm"/>
    <property type="evidence" value="ECO:0007669"/>
    <property type="project" value="UniProtKB-SubCell"/>
</dbReference>
<dbReference type="NCBIfam" id="TIGR00112">
    <property type="entry name" value="proC"/>
    <property type="match status" value="1"/>
</dbReference>
<evidence type="ECO:0000256" key="1">
    <source>
        <dbReference type="ARBA" id="ARBA00005525"/>
    </source>
</evidence>
<evidence type="ECO:0000256" key="7">
    <source>
        <dbReference type="NCBIfam" id="TIGR00112"/>
    </source>
</evidence>
<dbReference type="GO" id="GO:0004735">
    <property type="term" value="F:pyrroline-5-carboxylate reductase activity"/>
    <property type="evidence" value="ECO:0007669"/>
    <property type="project" value="UniProtKB-UniRule"/>
</dbReference>
<dbReference type="SUPFAM" id="SSF51735">
    <property type="entry name" value="NAD(P)-binding Rossmann-fold domains"/>
    <property type="match status" value="1"/>
</dbReference>
<dbReference type="HAMAP" id="MF_01925">
    <property type="entry name" value="P5C_reductase"/>
    <property type="match status" value="1"/>
</dbReference>
<dbReference type="InterPro" id="IPR029036">
    <property type="entry name" value="P5CR_dimer"/>
</dbReference>
<dbReference type="FunFam" id="1.10.3730.10:FF:000001">
    <property type="entry name" value="Pyrroline-5-carboxylate reductase"/>
    <property type="match status" value="1"/>
</dbReference>
<dbReference type="GO" id="GO:0055129">
    <property type="term" value="P:L-proline biosynthetic process"/>
    <property type="evidence" value="ECO:0007669"/>
    <property type="project" value="UniProtKB-UniRule"/>
</dbReference>
<keyword evidence="12" id="KW-1185">Reference proteome</keyword>
<dbReference type="PIRSF" id="PIRSF000193">
    <property type="entry name" value="Pyrrol-5-carb_rd"/>
    <property type="match status" value="1"/>
</dbReference>
<evidence type="ECO:0000259" key="9">
    <source>
        <dbReference type="Pfam" id="PF03807"/>
    </source>
</evidence>
<dbReference type="AlphaFoldDB" id="A0A323TJT6"/>
<dbReference type="Pfam" id="PF14748">
    <property type="entry name" value="P5CR_dimer"/>
    <property type="match status" value="1"/>
</dbReference>
<dbReference type="Pfam" id="PF03807">
    <property type="entry name" value="F420_oxidored"/>
    <property type="match status" value="1"/>
</dbReference>
<evidence type="ECO:0000313" key="11">
    <source>
        <dbReference type="EMBL" id="PYZ95039.1"/>
    </source>
</evidence>
<dbReference type="InterPro" id="IPR000304">
    <property type="entry name" value="Pyrroline-COOH_reductase"/>
</dbReference>
<gene>
    <name evidence="6 11" type="primary">proC</name>
    <name evidence="11" type="ORF">CR194_05865</name>
</gene>
<feature type="domain" description="Pyrroline-5-carboxylate reductase dimerisation" evidence="10">
    <location>
        <begin position="165"/>
        <end position="268"/>
    </location>
</feature>
<accession>A0A323TJT6</accession>
<dbReference type="UniPathway" id="UPA00098">
    <property type="reaction ID" value="UER00361"/>
</dbReference>
<evidence type="ECO:0000259" key="10">
    <source>
        <dbReference type="Pfam" id="PF14748"/>
    </source>
</evidence>
<keyword evidence="4 6" id="KW-0560">Oxidoreductase</keyword>
<comment type="catalytic activity">
    <reaction evidence="6">
        <text>L-proline + NADP(+) = (S)-1-pyrroline-5-carboxylate + NADPH + 2 H(+)</text>
        <dbReference type="Rhea" id="RHEA:14109"/>
        <dbReference type="ChEBI" id="CHEBI:15378"/>
        <dbReference type="ChEBI" id="CHEBI:17388"/>
        <dbReference type="ChEBI" id="CHEBI:57783"/>
        <dbReference type="ChEBI" id="CHEBI:58349"/>
        <dbReference type="ChEBI" id="CHEBI:60039"/>
        <dbReference type="EC" id="1.5.1.2"/>
    </reaction>
</comment>
<dbReference type="PANTHER" id="PTHR11645:SF49">
    <property type="entry name" value="PYRROLINE-5-CARBOXYLATE REDUCTASE 1"/>
    <property type="match status" value="1"/>
</dbReference>
<dbReference type="OrthoDB" id="9805754at2"/>
<comment type="similarity">
    <text evidence="1 6">Belongs to the pyrroline-5-carboxylate reductase family.</text>
</comment>
<evidence type="ECO:0000256" key="8">
    <source>
        <dbReference type="PIRSR" id="PIRSR000193-1"/>
    </source>
</evidence>
<feature type="domain" description="Pyrroline-5-carboxylate reductase catalytic N-terminal" evidence="9">
    <location>
        <begin position="6"/>
        <end position="102"/>
    </location>
</feature>
<dbReference type="RefSeq" id="WP_110608674.1">
    <property type="nucleotide sequence ID" value="NZ_PDOD01000001.1"/>
</dbReference>
<comment type="caution">
    <text evidence="11">The sequence shown here is derived from an EMBL/GenBank/DDBJ whole genome shotgun (WGS) entry which is preliminary data.</text>
</comment>
<dbReference type="Proteomes" id="UP000248214">
    <property type="component" value="Unassembled WGS sequence"/>
</dbReference>
<keyword evidence="2 6" id="KW-0641">Proline biosynthesis</keyword>
<evidence type="ECO:0000256" key="4">
    <source>
        <dbReference type="ARBA" id="ARBA00023002"/>
    </source>
</evidence>
<dbReference type="EC" id="1.5.1.2" evidence="6 7"/>
<evidence type="ECO:0000313" key="12">
    <source>
        <dbReference type="Proteomes" id="UP000248214"/>
    </source>
</evidence>